<comment type="caution">
    <text evidence="2">The sequence shown here is derived from an EMBL/GenBank/DDBJ whole genome shotgun (WGS) entry which is preliminary data.</text>
</comment>
<dbReference type="SUPFAM" id="SSF56281">
    <property type="entry name" value="Metallo-hydrolase/oxidoreductase"/>
    <property type="match status" value="1"/>
</dbReference>
<dbReference type="PANTHER" id="PTHR47619">
    <property type="entry name" value="METALLO-HYDROLASE YYCJ-RELATED"/>
    <property type="match status" value="1"/>
</dbReference>
<dbReference type="AlphaFoldDB" id="A0A644UKU7"/>
<dbReference type="SMART" id="SM00849">
    <property type="entry name" value="Lactamase_B"/>
    <property type="match status" value="1"/>
</dbReference>
<gene>
    <name evidence="2" type="primary">yycJ_6</name>
    <name evidence="2" type="ORF">SDC9_25419</name>
</gene>
<feature type="domain" description="Metallo-beta-lactamase" evidence="1">
    <location>
        <begin position="11"/>
        <end position="184"/>
    </location>
</feature>
<dbReference type="InterPro" id="IPR052533">
    <property type="entry name" value="WalJ/YycJ-like"/>
</dbReference>
<reference evidence="2" key="1">
    <citation type="submission" date="2019-08" db="EMBL/GenBank/DDBJ databases">
        <authorList>
            <person name="Kucharzyk K."/>
            <person name="Murdoch R.W."/>
            <person name="Higgins S."/>
            <person name="Loffler F."/>
        </authorList>
    </citation>
    <scope>NUCLEOTIDE SEQUENCE</scope>
</reference>
<sequence length="280" mass="30467">MECILLASGSKGNCVYIGNDTDSVIIDAGMGYLMRTLQSMHLNTENLRGLFVTHEHSDHVRSAKAFVKSARVPVFGSGGTLDALKSGNLIPASAERIICREHIPVTAGGLKITSFRTYHDAAEPTGFVIDDGESRIGVCLDTHQVSDTMKTILSACDAVVLESNYCSQAMISDRFPECEICRSCGANCQGNNCVLRVYPRYLKDRIQNDGHLSNEDSSACIAELSKDVGIIALAHLSENYNRPNIARETALAAAGESGTTIFVSDQLPEYRERRLVTFQV</sequence>
<name>A0A644UKU7_9ZZZZ</name>
<proteinExistence type="predicted"/>
<keyword evidence="2" id="KW-0378">Hydrolase</keyword>
<dbReference type="GO" id="GO:0016787">
    <property type="term" value="F:hydrolase activity"/>
    <property type="evidence" value="ECO:0007669"/>
    <property type="project" value="UniProtKB-KW"/>
</dbReference>
<protein>
    <submittedName>
        <fullName evidence="2">Putative metallo-hydrolase YycJ</fullName>
        <ecNumber evidence="2">3.-.-.-</ecNumber>
    </submittedName>
</protein>
<dbReference type="Pfam" id="PF12706">
    <property type="entry name" value="Lactamase_B_2"/>
    <property type="match status" value="1"/>
</dbReference>
<evidence type="ECO:0000313" key="2">
    <source>
        <dbReference type="EMBL" id="MPL79535.1"/>
    </source>
</evidence>
<evidence type="ECO:0000259" key="1">
    <source>
        <dbReference type="SMART" id="SM00849"/>
    </source>
</evidence>
<dbReference type="EC" id="3.-.-.-" evidence="2"/>
<dbReference type="EMBL" id="VSSQ01000127">
    <property type="protein sequence ID" value="MPL79535.1"/>
    <property type="molecule type" value="Genomic_DNA"/>
</dbReference>
<dbReference type="InterPro" id="IPR001279">
    <property type="entry name" value="Metallo-B-lactamas"/>
</dbReference>
<accession>A0A644UKU7</accession>
<organism evidence="2">
    <name type="scientific">bioreactor metagenome</name>
    <dbReference type="NCBI Taxonomy" id="1076179"/>
    <lineage>
        <taxon>unclassified sequences</taxon>
        <taxon>metagenomes</taxon>
        <taxon>ecological metagenomes</taxon>
    </lineage>
</organism>
<dbReference type="PANTHER" id="PTHR47619:SF1">
    <property type="entry name" value="EXODEOXYRIBONUCLEASE WALJ"/>
    <property type="match status" value="1"/>
</dbReference>
<dbReference type="Gene3D" id="3.60.15.10">
    <property type="entry name" value="Ribonuclease Z/Hydroxyacylglutathione hydrolase-like"/>
    <property type="match status" value="1"/>
</dbReference>
<dbReference type="InterPro" id="IPR036866">
    <property type="entry name" value="RibonucZ/Hydroxyglut_hydro"/>
</dbReference>